<proteinExistence type="predicted"/>
<reference evidence="1" key="2">
    <citation type="journal article" date="2022" name="New Phytol.">
        <title>Evolutionary transition to the ectomycorrhizal habit in the genomes of a hyperdiverse lineage of mushroom-forming fungi.</title>
        <authorList>
            <person name="Looney B."/>
            <person name="Miyauchi S."/>
            <person name="Morin E."/>
            <person name="Drula E."/>
            <person name="Courty P.E."/>
            <person name="Kohler A."/>
            <person name="Kuo A."/>
            <person name="LaButti K."/>
            <person name="Pangilinan J."/>
            <person name="Lipzen A."/>
            <person name="Riley R."/>
            <person name="Andreopoulos W."/>
            <person name="He G."/>
            <person name="Johnson J."/>
            <person name="Nolan M."/>
            <person name="Tritt A."/>
            <person name="Barry K.W."/>
            <person name="Grigoriev I.V."/>
            <person name="Nagy L.G."/>
            <person name="Hibbett D."/>
            <person name="Henrissat B."/>
            <person name="Matheny P.B."/>
            <person name="Labbe J."/>
            <person name="Martin F.M."/>
        </authorList>
    </citation>
    <scope>NUCLEOTIDE SEQUENCE</scope>
    <source>
        <strain evidence="1">FP105234-sp</strain>
    </source>
</reference>
<sequence length="327" mass="35471">MTDSSLVLVTGASGFLGSNVVDQLLASNYRVRGTARSSAAKRLKEGYSTFGERFQVTVLNNFDQDDLTAAFDGVYALIHVAWDFSIDDRSKMPQAALAAGVTKIVVTSSISGLVMMPDLFTDRTIGVDENPKWTLEDAGTAPFSIYSIAKYFTDNALFEFGKAHPEVQVSIIHPPWLYGPYGHGQVVKSFQAGTNGHINDLIDGPKGRLLPKQGGGLNGPQFSHVADAARAHVLALNAPPTTGPRRVIAVAGAFTWRQAVAHLAKARPELKDRLPVIPDEPDEFAFVKFDVSSAAEIGLTEYIGWEKTVEDTVDDILRREAELKPVT</sequence>
<reference evidence="1" key="1">
    <citation type="submission" date="2021-02" db="EMBL/GenBank/DDBJ databases">
        <authorList>
            <consortium name="DOE Joint Genome Institute"/>
            <person name="Ahrendt S."/>
            <person name="Looney B.P."/>
            <person name="Miyauchi S."/>
            <person name="Morin E."/>
            <person name="Drula E."/>
            <person name="Courty P.E."/>
            <person name="Chicoki N."/>
            <person name="Fauchery L."/>
            <person name="Kohler A."/>
            <person name="Kuo A."/>
            <person name="Labutti K."/>
            <person name="Pangilinan J."/>
            <person name="Lipzen A."/>
            <person name="Riley R."/>
            <person name="Andreopoulos W."/>
            <person name="He G."/>
            <person name="Johnson J."/>
            <person name="Barry K.W."/>
            <person name="Grigoriev I.V."/>
            <person name="Nagy L."/>
            <person name="Hibbett D."/>
            <person name="Henrissat B."/>
            <person name="Matheny P.B."/>
            <person name="Labbe J."/>
            <person name="Martin F."/>
        </authorList>
    </citation>
    <scope>NUCLEOTIDE SEQUENCE</scope>
    <source>
        <strain evidence="1">FP105234-sp</strain>
    </source>
</reference>
<evidence type="ECO:0000313" key="1">
    <source>
        <dbReference type="EMBL" id="KAI0043319.1"/>
    </source>
</evidence>
<name>A0ACB8RHD8_9AGAM</name>
<comment type="caution">
    <text evidence="1">The sequence shown here is derived from an EMBL/GenBank/DDBJ whole genome shotgun (WGS) entry which is preliminary data.</text>
</comment>
<protein>
    <submittedName>
        <fullName evidence="1">NAD(P)-binding protein</fullName>
    </submittedName>
</protein>
<accession>A0ACB8RHD8</accession>
<dbReference type="EMBL" id="MU276023">
    <property type="protein sequence ID" value="KAI0043319.1"/>
    <property type="molecule type" value="Genomic_DNA"/>
</dbReference>
<organism evidence="1 2">
    <name type="scientific">Auriscalpium vulgare</name>
    <dbReference type="NCBI Taxonomy" id="40419"/>
    <lineage>
        <taxon>Eukaryota</taxon>
        <taxon>Fungi</taxon>
        <taxon>Dikarya</taxon>
        <taxon>Basidiomycota</taxon>
        <taxon>Agaricomycotina</taxon>
        <taxon>Agaricomycetes</taxon>
        <taxon>Russulales</taxon>
        <taxon>Auriscalpiaceae</taxon>
        <taxon>Auriscalpium</taxon>
    </lineage>
</organism>
<gene>
    <name evidence="1" type="ORF">FA95DRAFT_1609479</name>
</gene>
<dbReference type="Proteomes" id="UP000814033">
    <property type="component" value="Unassembled WGS sequence"/>
</dbReference>
<keyword evidence="2" id="KW-1185">Reference proteome</keyword>
<evidence type="ECO:0000313" key="2">
    <source>
        <dbReference type="Proteomes" id="UP000814033"/>
    </source>
</evidence>